<keyword evidence="16" id="KW-1185">Reference proteome</keyword>
<dbReference type="RefSeq" id="WP_329776431.1">
    <property type="nucleotide sequence ID" value="NZ_JAYDYW010000014.1"/>
</dbReference>
<dbReference type="EMBL" id="JAYDYW010000014">
    <property type="protein sequence ID" value="MEE1675575.1"/>
    <property type="molecule type" value="Genomic_DNA"/>
</dbReference>
<name>A0ABU7G8G4_9ALTE</name>
<evidence type="ECO:0000256" key="9">
    <source>
        <dbReference type="ARBA" id="ARBA00022989"/>
    </source>
</evidence>
<dbReference type="Gene3D" id="1.20.950.20">
    <property type="entry name" value="Transmembrane di-heme cytochromes, Chain C"/>
    <property type="match status" value="1"/>
</dbReference>
<dbReference type="InterPro" id="IPR011577">
    <property type="entry name" value="Cyt_b561_bac/Ni-Hgenase"/>
</dbReference>
<dbReference type="Pfam" id="PF01292">
    <property type="entry name" value="Ni_hydr_CYTB"/>
    <property type="match status" value="1"/>
</dbReference>
<dbReference type="PANTHER" id="PTHR30529:SF7">
    <property type="entry name" value="CYTOCHROME B561 BACTERIAL_NI-HYDROGENASE DOMAIN-CONTAINING PROTEIN"/>
    <property type="match status" value="1"/>
</dbReference>
<dbReference type="PANTHER" id="PTHR30529">
    <property type="entry name" value="CYTOCHROME B561"/>
    <property type="match status" value="1"/>
</dbReference>
<evidence type="ECO:0000256" key="2">
    <source>
        <dbReference type="ARBA" id="ARBA00004651"/>
    </source>
</evidence>
<keyword evidence="8" id="KW-0249">Electron transport</keyword>
<accession>A0ABU7G8G4</accession>
<evidence type="ECO:0000256" key="3">
    <source>
        <dbReference type="ARBA" id="ARBA00022448"/>
    </source>
</evidence>
<comment type="cofactor">
    <cofactor evidence="1">
        <name>heme b</name>
        <dbReference type="ChEBI" id="CHEBI:60344"/>
    </cofactor>
</comment>
<keyword evidence="5" id="KW-0349">Heme</keyword>
<evidence type="ECO:0000259" key="14">
    <source>
        <dbReference type="Pfam" id="PF01292"/>
    </source>
</evidence>
<evidence type="ECO:0000256" key="11">
    <source>
        <dbReference type="ARBA" id="ARBA00023136"/>
    </source>
</evidence>
<keyword evidence="4" id="KW-1003">Cell membrane</keyword>
<reference evidence="16" key="1">
    <citation type="submission" date="2023-07" db="EMBL/GenBank/DDBJ databases">
        <title>Draft genome sequence of Agarivorans aestuarii strain ZMCS4, a CAZymes producing bacteria isolated from the marine brown algae Clodostephus spongiosus.</title>
        <authorList>
            <person name="Lorente B."/>
            <person name="Cabral C."/>
            <person name="Frias J."/>
            <person name="Faria J."/>
            <person name="Toubarro D."/>
        </authorList>
    </citation>
    <scope>NUCLEOTIDE SEQUENCE [LARGE SCALE GENOMIC DNA]</scope>
    <source>
        <strain evidence="16">ZMCS4</strain>
    </source>
</reference>
<feature type="transmembrane region" description="Helical" evidence="13">
    <location>
        <begin position="54"/>
        <end position="71"/>
    </location>
</feature>
<evidence type="ECO:0000256" key="7">
    <source>
        <dbReference type="ARBA" id="ARBA00022723"/>
    </source>
</evidence>
<evidence type="ECO:0000256" key="5">
    <source>
        <dbReference type="ARBA" id="ARBA00022617"/>
    </source>
</evidence>
<evidence type="ECO:0000256" key="4">
    <source>
        <dbReference type="ARBA" id="ARBA00022475"/>
    </source>
</evidence>
<evidence type="ECO:0000256" key="8">
    <source>
        <dbReference type="ARBA" id="ARBA00022982"/>
    </source>
</evidence>
<dbReference type="Proteomes" id="UP001310248">
    <property type="component" value="Unassembled WGS sequence"/>
</dbReference>
<evidence type="ECO:0000256" key="6">
    <source>
        <dbReference type="ARBA" id="ARBA00022692"/>
    </source>
</evidence>
<feature type="domain" description="Cytochrome b561 bacterial/Ni-hydrogenase" evidence="14">
    <location>
        <begin position="9"/>
        <end position="177"/>
    </location>
</feature>
<evidence type="ECO:0000313" key="16">
    <source>
        <dbReference type="Proteomes" id="UP001310248"/>
    </source>
</evidence>
<evidence type="ECO:0000256" key="12">
    <source>
        <dbReference type="ARBA" id="ARBA00037975"/>
    </source>
</evidence>
<feature type="transmembrane region" description="Helical" evidence="13">
    <location>
        <begin position="12"/>
        <end position="34"/>
    </location>
</feature>
<feature type="transmembrane region" description="Helical" evidence="13">
    <location>
        <begin position="148"/>
        <end position="167"/>
    </location>
</feature>
<keyword evidence="7" id="KW-0479">Metal-binding</keyword>
<evidence type="ECO:0000256" key="10">
    <source>
        <dbReference type="ARBA" id="ARBA00023004"/>
    </source>
</evidence>
<comment type="similarity">
    <text evidence="12">Belongs to the cytochrome b561 family.</text>
</comment>
<dbReference type="SUPFAM" id="SSF81342">
    <property type="entry name" value="Transmembrane di-heme cytochromes"/>
    <property type="match status" value="1"/>
</dbReference>
<keyword evidence="9 13" id="KW-1133">Transmembrane helix</keyword>
<evidence type="ECO:0000256" key="1">
    <source>
        <dbReference type="ARBA" id="ARBA00001970"/>
    </source>
</evidence>
<reference evidence="15 16" key="2">
    <citation type="submission" date="2023-12" db="EMBL/GenBank/DDBJ databases">
        <authorList>
            <consortium name="Cladostephus spongiosus"/>
            <person name="Lorente B."/>
            <person name="Cabral C."/>
            <person name="Frias J."/>
            <person name="Faria J."/>
            <person name="Toubarro D."/>
        </authorList>
    </citation>
    <scope>NUCLEOTIDE SEQUENCE [LARGE SCALE GENOMIC DNA]</scope>
    <source>
        <strain evidence="15 16">ZMCS4</strain>
    </source>
</reference>
<dbReference type="InterPro" id="IPR052168">
    <property type="entry name" value="Cytochrome_b561_oxidase"/>
</dbReference>
<gene>
    <name evidence="15" type="ORF">SNR37_000901</name>
</gene>
<keyword evidence="6 13" id="KW-0812">Transmembrane</keyword>
<evidence type="ECO:0000313" key="15">
    <source>
        <dbReference type="EMBL" id="MEE1675575.1"/>
    </source>
</evidence>
<keyword evidence="11 13" id="KW-0472">Membrane</keyword>
<feature type="transmembrane region" description="Helical" evidence="13">
    <location>
        <begin position="92"/>
        <end position="112"/>
    </location>
</feature>
<evidence type="ECO:0000256" key="13">
    <source>
        <dbReference type="SAM" id="Phobius"/>
    </source>
</evidence>
<protein>
    <submittedName>
        <fullName evidence="15">Cytochrome b</fullName>
    </submittedName>
</protein>
<keyword evidence="3" id="KW-0813">Transport</keyword>
<sequence>MNLTNSPQRFGLVSKLIHWLMALLILSLIAIALYMDTLPRGPEKFQLFDLHKGLGLIAIAAIAIRIIWHRVSKVPAPIGEGIKLTMAHLGHLALYLLMLAMPISGMMMSLAGGHDIKFFGLFTIAGFAEKNVMLNELGASVHHYAGQLLYVVIAVHVLAALYHHFILKDDTIKRITSK</sequence>
<organism evidence="15 16">
    <name type="scientific">Agarivorans aestuarii</name>
    <dbReference type="NCBI Taxonomy" id="1563703"/>
    <lineage>
        <taxon>Bacteria</taxon>
        <taxon>Pseudomonadati</taxon>
        <taxon>Pseudomonadota</taxon>
        <taxon>Gammaproteobacteria</taxon>
        <taxon>Alteromonadales</taxon>
        <taxon>Alteromonadaceae</taxon>
        <taxon>Agarivorans</taxon>
    </lineage>
</organism>
<dbReference type="InterPro" id="IPR016174">
    <property type="entry name" value="Di-haem_cyt_TM"/>
</dbReference>
<proteinExistence type="inferred from homology"/>
<keyword evidence="10" id="KW-0408">Iron</keyword>
<comment type="subcellular location">
    <subcellularLocation>
        <location evidence="2">Cell membrane</location>
        <topology evidence="2">Multi-pass membrane protein</topology>
    </subcellularLocation>
</comment>
<comment type="caution">
    <text evidence="15">The sequence shown here is derived from an EMBL/GenBank/DDBJ whole genome shotgun (WGS) entry which is preliminary data.</text>
</comment>